<organism evidence="1 2">
    <name type="scientific">Sporosarcina psychrophila</name>
    <name type="common">Bacillus psychrophilus</name>
    <dbReference type="NCBI Taxonomy" id="1476"/>
    <lineage>
        <taxon>Bacteria</taxon>
        <taxon>Bacillati</taxon>
        <taxon>Bacillota</taxon>
        <taxon>Bacilli</taxon>
        <taxon>Bacillales</taxon>
        <taxon>Caryophanaceae</taxon>
        <taxon>Sporosarcina</taxon>
    </lineage>
</organism>
<comment type="caution">
    <text evidence="1">The sequence shown here is derived from an EMBL/GenBank/DDBJ whole genome shotgun (WGS) entry which is preliminary data.</text>
</comment>
<name>A0A921G1M9_SPOPS</name>
<proteinExistence type="predicted"/>
<sequence length="53" mass="6243">MSMEMTNDQFDIEPKDIEIYKMKIELIEFVNKMKSEGLLESVEFQDIPSELEG</sequence>
<dbReference type="AlphaFoldDB" id="A0A921G1M9"/>
<evidence type="ECO:0000313" key="2">
    <source>
        <dbReference type="Proteomes" id="UP000698173"/>
    </source>
</evidence>
<reference evidence="1" key="2">
    <citation type="submission" date="2021-09" db="EMBL/GenBank/DDBJ databases">
        <authorList>
            <person name="Gilroy R."/>
        </authorList>
    </citation>
    <scope>NUCLEOTIDE SEQUENCE</scope>
    <source>
        <strain evidence="1">CHK171-7178</strain>
    </source>
</reference>
<accession>A0A921G1M9</accession>
<dbReference type="Proteomes" id="UP000698173">
    <property type="component" value="Unassembled WGS sequence"/>
</dbReference>
<dbReference type="EMBL" id="DYWT01000283">
    <property type="protein sequence ID" value="HJF33858.1"/>
    <property type="molecule type" value="Genomic_DNA"/>
</dbReference>
<evidence type="ECO:0000313" key="1">
    <source>
        <dbReference type="EMBL" id="HJF33858.1"/>
    </source>
</evidence>
<protein>
    <submittedName>
        <fullName evidence="1">Uncharacterized protein</fullName>
    </submittedName>
</protein>
<reference evidence="1" key="1">
    <citation type="journal article" date="2021" name="PeerJ">
        <title>Extensive microbial diversity within the chicken gut microbiome revealed by metagenomics and culture.</title>
        <authorList>
            <person name="Gilroy R."/>
            <person name="Ravi A."/>
            <person name="Getino M."/>
            <person name="Pursley I."/>
            <person name="Horton D.L."/>
            <person name="Alikhan N.F."/>
            <person name="Baker D."/>
            <person name="Gharbi K."/>
            <person name="Hall N."/>
            <person name="Watson M."/>
            <person name="Adriaenssens E.M."/>
            <person name="Foster-Nyarko E."/>
            <person name="Jarju S."/>
            <person name="Secka A."/>
            <person name="Antonio M."/>
            <person name="Oren A."/>
            <person name="Chaudhuri R.R."/>
            <person name="La Ragione R."/>
            <person name="Hildebrand F."/>
            <person name="Pallen M.J."/>
        </authorList>
    </citation>
    <scope>NUCLEOTIDE SEQUENCE</scope>
    <source>
        <strain evidence="1">CHK171-7178</strain>
    </source>
</reference>
<gene>
    <name evidence="1" type="ORF">K8V56_18990</name>
</gene>